<dbReference type="InterPro" id="IPR036282">
    <property type="entry name" value="Glutathione-S-Trfase_C_sf"/>
</dbReference>
<sequence length="241" mass="26995">MIDLYYWTTPNGHKISLFLEESGLPYRILPINIGKGEQFAPEFLKIAPNNRIPAIVDHAPVDGGEPIAIFESGAILLYLADKIGRFIPQDLRGRNAALQWLFWQMGGLGPMAGQNHHFVQYAPEKLPYAMERYIKETARLYAVLDKHLAGRDFIAGEGAGEYSIADMASYPWIVPHERQQQNLADFPNLKRWFEAIAARPATQRAYARAAEVNSGAKPSVNEESRKLLFGQDAQTIRQAGS</sequence>
<dbReference type="PROSITE" id="PS50404">
    <property type="entry name" value="GST_NTER"/>
    <property type="match status" value="1"/>
</dbReference>
<dbReference type="Gene3D" id="1.20.1050.10">
    <property type="match status" value="1"/>
</dbReference>
<dbReference type="InterPro" id="IPR004046">
    <property type="entry name" value="GST_C"/>
</dbReference>
<dbReference type="Gene3D" id="3.40.30.10">
    <property type="entry name" value="Glutaredoxin"/>
    <property type="match status" value="1"/>
</dbReference>
<dbReference type="SUPFAM" id="SSF47616">
    <property type="entry name" value="GST C-terminal domain-like"/>
    <property type="match status" value="1"/>
</dbReference>
<name>A0ABU9Z3K4_9RHOO</name>
<dbReference type="CDD" id="cd10291">
    <property type="entry name" value="GST_C_YfcG_like"/>
    <property type="match status" value="1"/>
</dbReference>
<organism evidence="4 5">
    <name type="scientific">Uliginosibacterium sediminicola</name>
    <dbReference type="NCBI Taxonomy" id="2024550"/>
    <lineage>
        <taxon>Bacteria</taxon>
        <taxon>Pseudomonadati</taxon>
        <taxon>Pseudomonadota</taxon>
        <taxon>Betaproteobacteria</taxon>
        <taxon>Rhodocyclales</taxon>
        <taxon>Zoogloeaceae</taxon>
        <taxon>Uliginosibacterium</taxon>
    </lineage>
</organism>
<dbReference type="PANTHER" id="PTHR44051">
    <property type="entry name" value="GLUTATHIONE S-TRANSFERASE-RELATED"/>
    <property type="match status" value="1"/>
</dbReference>
<dbReference type="PROSITE" id="PS50405">
    <property type="entry name" value="GST_CTER"/>
    <property type="match status" value="1"/>
</dbReference>
<dbReference type="SFLD" id="SFLDS00019">
    <property type="entry name" value="Glutathione_Transferase_(cytos"/>
    <property type="match status" value="1"/>
</dbReference>
<dbReference type="SFLD" id="SFLDG01151">
    <property type="entry name" value="Main.2:_Nu-like"/>
    <property type="match status" value="1"/>
</dbReference>
<dbReference type="EMBL" id="JBDIVE010000012">
    <property type="protein sequence ID" value="MEN3070357.1"/>
    <property type="molecule type" value="Genomic_DNA"/>
</dbReference>
<keyword evidence="5" id="KW-1185">Reference proteome</keyword>
<dbReference type="Proteomes" id="UP001410394">
    <property type="component" value="Unassembled WGS sequence"/>
</dbReference>
<evidence type="ECO:0000256" key="1">
    <source>
        <dbReference type="RuleBase" id="RU003494"/>
    </source>
</evidence>
<dbReference type="SFLD" id="SFLDG00358">
    <property type="entry name" value="Main_(cytGST)"/>
    <property type="match status" value="1"/>
</dbReference>
<evidence type="ECO:0000313" key="4">
    <source>
        <dbReference type="EMBL" id="MEN3070357.1"/>
    </source>
</evidence>
<accession>A0ABU9Z3K4</accession>
<evidence type="ECO:0000313" key="5">
    <source>
        <dbReference type="Proteomes" id="UP001410394"/>
    </source>
</evidence>
<evidence type="ECO:0000259" key="2">
    <source>
        <dbReference type="PROSITE" id="PS50404"/>
    </source>
</evidence>
<gene>
    <name evidence="4" type="ORF">ABDB84_17870</name>
</gene>
<dbReference type="RefSeq" id="WP_345921136.1">
    <property type="nucleotide sequence ID" value="NZ_JBDIVE010000012.1"/>
</dbReference>
<dbReference type="PANTHER" id="PTHR44051:SF19">
    <property type="entry name" value="DISULFIDE-BOND OXIDOREDUCTASE YFCG"/>
    <property type="match status" value="1"/>
</dbReference>
<dbReference type="SUPFAM" id="SSF52833">
    <property type="entry name" value="Thioredoxin-like"/>
    <property type="match status" value="1"/>
</dbReference>
<reference evidence="4 5" key="1">
    <citation type="journal article" date="2018" name="Int. J. Syst. Evol. Microbiol.">
        <title>Uliginosibacterium sediminicola sp. nov., isolated from freshwater sediment.</title>
        <authorList>
            <person name="Hwang W.M."/>
            <person name="Kim S.M."/>
            <person name="Kang K."/>
            <person name="Ahn T.Y."/>
        </authorList>
    </citation>
    <scope>NUCLEOTIDE SEQUENCE [LARGE SCALE GENOMIC DNA]</scope>
    <source>
        <strain evidence="4 5">M1-21</strain>
    </source>
</reference>
<dbReference type="InterPro" id="IPR010987">
    <property type="entry name" value="Glutathione-S-Trfase_C-like"/>
</dbReference>
<dbReference type="Pfam" id="PF02798">
    <property type="entry name" value="GST_N"/>
    <property type="match status" value="1"/>
</dbReference>
<dbReference type="InterPro" id="IPR036249">
    <property type="entry name" value="Thioredoxin-like_sf"/>
</dbReference>
<dbReference type="InterPro" id="IPR040079">
    <property type="entry name" value="Glutathione_S-Trfase"/>
</dbReference>
<proteinExistence type="inferred from homology"/>
<comment type="similarity">
    <text evidence="1">Belongs to the GST superfamily.</text>
</comment>
<feature type="domain" description="GST C-terminal" evidence="3">
    <location>
        <begin position="90"/>
        <end position="219"/>
    </location>
</feature>
<dbReference type="Pfam" id="PF00043">
    <property type="entry name" value="GST_C"/>
    <property type="match status" value="1"/>
</dbReference>
<feature type="domain" description="GST N-terminal" evidence="2">
    <location>
        <begin position="1"/>
        <end position="87"/>
    </location>
</feature>
<dbReference type="CDD" id="cd03048">
    <property type="entry name" value="GST_N_Ure2p_like"/>
    <property type="match status" value="1"/>
</dbReference>
<dbReference type="InterPro" id="IPR004045">
    <property type="entry name" value="Glutathione_S-Trfase_N"/>
</dbReference>
<comment type="caution">
    <text evidence="4">The sequence shown here is derived from an EMBL/GenBank/DDBJ whole genome shotgun (WGS) entry which is preliminary data.</text>
</comment>
<evidence type="ECO:0000259" key="3">
    <source>
        <dbReference type="PROSITE" id="PS50405"/>
    </source>
</evidence>
<protein>
    <submittedName>
        <fullName evidence="4">Glutathione binding-like protein</fullName>
    </submittedName>
</protein>